<keyword evidence="12" id="KW-1185">Reference proteome</keyword>
<evidence type="ECO:0000256" key="3">
    <source>
        <dbReference type="ARBA" id="ARBA00022475"/>
    </source>
</evidence>
<feature type="transmembrane region" description="Helical" evidence="10">
    <location>
        <begin position="355"/>
        <end position="375"/>
    </location>
</feature>
<reference evidence="11 12" key="2">
    <citation type="journal article" date="2016" name="ISME J.">
        <title>Characterization of the first cultured representative of Verrucomicrobia subdivision 5 indicates the proposal of a novel phylum.</title>
        <authorList>
            <person name="Spring S."/>
            <person name="Bunk B."/>
            <person name="Sproer C."/>
            <person name="Schumann P."/>
            <person name="Rohde M."/>
            <person name="Tindall B.J."/>
            <person name="Klenk H.P."/>
        </authorList>
    </citation>
    <scope>NUCLEOTIDE SEQUENCE [LARGE SCALE GENOMIC DNA]</scope>
    <source>
        <strain evidence="11 12">L21-Fru-AB</strain>
    </source>
</reference>
<dbReference type="STRING" id="1307763.L21SP4_01776"/>
<accession>A0A0G3ELJ5</accession>
<keyword evidence="6" id="KW-0630">Potassium</keyword>
<organism evidence="11 12">
    <name type="scientific">Kiritimatiella glycovorans</name>
    <dbReference type="NCBI Taxonomy" id="1307763"/>
    <lineage>
        <taxon>Bacteria</taxon>
        <taxon>Pseudomonadati</taxon>
        <taxon>Kiritimatiellota</taxon>
        <taxon>Kiritimatiellia</taxon>
        <taxon>Kiritimatiellales</taxon>
        <taxon>Kiritimatiellaceae</taxon>
        <taxon>Kiritimatiella</taxon>
    </lineage>
</organism>
<dbReference type="NCBIfam" id="TIGR00933">
    <property type="entry name" value="2a38"/>
    <property type="match status" value="1"/>
</dbReference>
<keyword evidence="9 10" id="KW-0472">Membrane</keyword>
<feature type="transmembrane region" description="Helical" evidence="10">
    <location>
        <begin position="194"/>
        <end position="216"/>
    </location>
</feature>
<feature type="transmembrane region" description="Helical" evidence="10">
    <location>
        <begin position="420"/>
        <end position="440"/>
    </location>
</feature>
<dbReference type="AlphaFoldDB" id="A0A0G3ELJ5"/>
<dbReference type="Pfam" id="PF02386">
    <property type="entry name" value="TrkH"/>
    <property type="match status" value="1"/>
</dbReference>
<dbReference type="Proteomes" id="UP000035268">
    <property type="component" value="Chromosome"/>
</dbReference>
<dbReference type="InterPro" id="IPR004772">
    <property type="entry name" value="TrkH"/>
</dbReference>
<feature type="transmembrane region" description="Helical" evidence="10">
    <location>
        <begin position="236"/>
        <end position="255"/>
    </location>
</feature>
<evidence type="ECO:0000256" key="6">
    <source>
        <dbReference type="ARBA" id="ARBA00022958"/>
    </source>
</evidence>
<dbReference type="OrthoDB" id="9810952at2"/>
<evidence type="ECO:0000256" key="7">
    <source>
        <dbReference type="ARBA" id="ARBA00022989"/>
    </source>
</evidence>
<dbReference type="GO" id="GO:0015379">
    <property type="term" value="F:potassium:chloride symporter activity"/>
    <property type="evidence" value="ECO:0007669"/>
    <property type="project" value="InterPro"/>
</dbReference>
<keyword evidence="7 10" id="KW-1133">Transmembrane helix</keyword>
<evidence type="ECO:0000256" key="10">
    <source>
        <dbReference type="SAM" id="Phobius"/>
    </source>
</evidence>
<name>A0A0G3ELJ5_9BACT</name>
<reference evidence="12" key="1">
    <citation type="submission" date="2015-02" db="EMBL/GenBank/DDBJ databases">
        <title>Description and complete genome sequence of the first cultured representative of the subdivision 5 of the Verrucomicrobia phylum.</title>
        <authorList>
            <person name="Spring S."/>
            <person name="Bunk B."/>
            <person name="Sproer C."/>
            <person name="Klenk H.-P."/>
        </authorList>
    </citation>
    <scope>NUCLEOTIDE SEQUENCE [LARGE SCALE GENOMIC DNA]</scope>
    <source>
        <strain evidence="12">L21-Fru-AB</strain>
    </source>
</reference>
<evidence type="ECO:0000256" key="2">
    <source>
        <dbReference type="ARBA" id="ARBA00022448"/>
    </source>
</evidence>
<comment type="subcellular location">
    <subcellularLocation>
        <location evidence="1">Cell membrane</location>
        <topology evidence="1">Multi-pass membrane protein</topology>
    </subcellularLocation>
</comment>
<keyword evidence="5 10" id="KW-0812">Transmembrane</keyword>
<evidence type="ECO:0000256" key="4">
    <source>
        <dbReference type="ARBA" id="ARBA00022538"/>
    </source>
</evidence>
<dbReference type="EMBL" id="CP010904">
    <property type="protein sequence ID" value="AKJ65014.1"/>
    <property type="molecule type" value="Genomic_DNA"/>
</dbReference>
<dbReference type="KEGG" id="vbl:L21SP4_01776"/>
<keyword evidence="3" id="KW-1003">Cell membrane</keyword>
<feature type="transmembrane region" description="Helical" evidence="10">
    <location>
        <begin position="301"/>
        <end position="334"/>
    </location>
</feature>
<protein>
    <submittedName>
        <fullName evidence="11">Ktr system potassium uptake protein B</fullName>
    </submittedName>
</protein>
<evidence type="ECO:0000313" key="11">
    <source>
        <dbReference type="EMBL" id="AKJ65014.1"/>
    </source>
</evidence>
<evidence type="ECO:0000256" key="1">
    <source>
        <dbReference type="ARBA" id="ARBA00004651"/>
    </source>
</evidence>
<dbReference type="PANTHER" id="PTHR32024">
    <property type="entry name" value="TRK SYSTEM POTASSIUM UPTAKE PROTEIN TRKG-RELATED"/>
    <property type="match status" value="1"/>
</dbReference>
<evidence type="ECO:0000256" key="8">
    <source>
        <dbReference type="ARBA" id="ARBA00023065"/>
    </source>
</evidence>
<sequence>MNPALRLWQRFLKTPSRVPVAGFALLIVLGTLALSLPAATLAEGRLALEDAVFTATSAVCVTGLVVRDTALDFTLYGQLVILALIQVGGIGIMSISTLFLLLVRRRTGMTERVVLRDFYTHTGEYSSKAILIHVTKFTFAAETLGALLLYGRFMNGYPPHQALYLSVFHSVSAFCNAGFSLFSDSFINYVDDPVVNLTLAGLIIAGGLGFLVVAELQAGARRKPHRWRRLSLHTKLVLTSTAVLIAAATTLIFSMERGNTLLPLEPADRLMASFFQAVSCRTAGFNTLDIGGMTNETLFSLMILMFIGAAPGSCGGGIKVTTAAVLVMLGWFSLRGRTSPRVFRRTIPEESVYRALSLFIVGIVVVAAGTVALQITELAGVPHSESHGRFLELAFEAVSAFGTVGLSTGLTASLSAAGKGVITILMFVGRLGPLAIALAISRSRPAYYRYAEETIMIG</sequence>
<dbReference type="InterPro" id="IPR003445">
    <property type="entry name" value="Cat_transpt"/>
</dbReference>
<dbReference type="RefSeq" id="WP_052882284.1">
    <property type="nucleotide sequence ID" value="NZ_CP010904.1"/>
</dbReference>
<evidence type="ECO:0000256" key="5">
    <source>
        <dbReference type="ARBA" id="ARBA00022692"/>
    </source>
</evidence>
<gene>
    <name evidence="11" type="primary">ktrB</name>
    <name evidence="11" type="ORF">L21SP4_01776</name>
</gene>
<proteinExistence type="predicted"/>
<evidence type="ECO:0000313" key="12">
    <source>
        <dbReference type="Proteomes" id="UP000035268"/>
    </source>
</evidence>
<dbReference type="PANTHER" id="PTHR32024:SF1">
    <property type="entry name" value="KTR SYSTEM POTASSIUM UPTAKE PROTEIN B"/>
    <property type="match status" value="1"/>
</dbReference>
<dbReference type="GO" id="GO:0005886">
    <property type="term" value="C:plasma membrane"/>
    <property type="evidence" value="ECO:0007669"/>
    <property type="project" value="UniProtKB-SubCell"/>
</dbReference>
<evidence type="ECO:0000256" key="9">
    <source>
        <dbReference type="ARBA" id="ARBA00023136"/>
    </source>
</evidence>
<dbReference type="PATRIC" id="fig|1609981.3.peg.1843"/>
<feature type="transmembrane region" description="Helical" evidence="10">
    <location>
        <begin position="78"/>
        <end position="103"/>
    </location>
</feature>
<keyword evidence="8" id="KW-0406">Ion transport</keyword>
<feature type="transmembrane region" description="Helical" evidence="10">
    <location>
        <begin position="20"/>
        <end position="39"/>
    </location>
</feature>
<keyword evidence="2" id="KW-0813">Transport</keyword>
<keyword evidence="4" id="KW-0633">Potassium transport</keyword>